<organism evidence="4 5">
    <name type="scientific">Cutaneotrichosporon cavernicola</name>
    <dbReference type="NCBI Taxonomy" id="279322"/>
    <lineage>
        <taxon>Eukaryota</taxon>
        <taxon>Fungi</taxon>
        <taxon>Dikarya</taxon>
        <taxon>Basidiomycota</taxon>
        <taxon>Agaricomycotina</taxon>
        <taxon>Tremellomycetes</taxon>
        <taxon>Trichosporonales</taxon>
        <taxon>Trichosporonaceae</taxon>
        <taxon>Cutaneotrichosporon</taxon>
    </lineage>
</organism>
<feature type="compositionally biased region" description="Basic residues" evidence="1">
    <location>
        <begin position="516"/>
        <end position="536"/>
    </location>
</feature>
<dbReference type="SUPFAM" id="SSF54373">
    <property type="entry name" value="FAD-linked reductases, C-terminal domain"/>
    <property type="match status" value="1"/>
</dbReference>
<dbReference type="GO" id="GO:0006598">
    <property type="term" value="P:polyamine catabolic process"/>
    <property type="evidence" value="ECO:0007669"/>
    <property type="project" value="TreeGrafter"/>
</dbReference>
<dbReference type="RefSeq" id="XP_060456379.1">
    <property type="nucleotide sequence ID" value="XM_060599713.1"/>
</dbReference>
<accession>A0AA48L367</accession>
<dbReference type="AlphaFoldDB" id="A0AA48L367"/>
<gene>
    <name evidence="4" type="ORF">CcaverHIS019_0311840</name>
</gene>
<feature type="domain" description="Amine oxidase" evidence="3">
    <location>
        <begin position="33"/>
        <end position="488"/>
    </location>
</feature>
<keyword evidence="2" id="KW-0732">Signal</keyword>
<name>A0AA48L367_9TREE</name>
<feature type="region of interest" description="Disordered" evidence="1">
    <location>
        <begin position="515"/>
        <end position="542"/>
    </location>
</feature>
<evidence type="ECO:0000313" key="5">
    <source>
        <dbReference type="Proteomes" id="UP001233271"/>
    </source>
</evidence>
<dbReference type="EMBL" id="AP028214">
    <property type="protein sequence ID" value="BEI91114.1"/>
    <property type="molecule type" value="Genomic_DNA"/>
</dbReference>
<dbReference type="InterPro" id="IPR050281">
    <property type="entry name" value="Flavin_monoamine_oxidase"/>
</dbReference>
<dbReference type="InterPro" id="IPR036188">
    <property type="entry name" value="FAD/NAD-bd_sf"/>
</dbReference>
<reference evidence="4" key="1">
    <citation type="journal article" date="2023" name="BMC Genomics">
        <title>Chromosome-level genome assemblies of Cutaneotrichosporon spp. (Trichosporonales, Basidiomycota) reveal imbalanced evolution between nucleotide sequences and chromosome synteny.</title>
        <authorList>
            <person name="Kobayashi Y."/>
            <person name="Kayamori A."/>
            <person name="Aoki K."/>
            <person name="Shiwa Y."/>
            <person name="Matsutani M."/>
            <person name="Fujita N."/>
            <person name="Sugita T."/>
            <person name="Iwasaki W."/>
            <person name="Tanaka N."/>
            <person name="Takashima M."/>
        </authorList>
    </citation>
    <scope>NUCLEOTIDE SEQUENCE</scope>
    <source>
        <strain evidence="4">HIS019</strain>
    </source>
</reference>
<evidence type="ECO:0000259" key="3">
    <source>
        <dbReference type="Pfam" id="PF01593"/>
    </source>
</evidence>
<evidence type="ECO:0000256" key="2">
    <source>
        <dbReference type="SAM" id="SignalP"/>
    </source>
</evidence>
<sequence length="542" mass="60479">MRRTSILALAALGLVSASEDVRHAQVLIIGGGITGISLSRALQAQNITDFVLIEARDQLGGRAYTETLHSSTGDVVVEKGCNWIQGPGKEPILEMANKWGLKTTPTNYSDSVWFEGMGIEADGQRGRFLNEDEEAEFMSGYDNFLENAPGYSDWRTNQSLVDISVRVATSIMDWIPVNPLQWAYEYWNIDFTFAQTPEESSFANAFSQEAGIENERDDFVIDPRGYKYIFVQEAREIFGQDLDDERLRLETTVRTIDYSAIVNRDGSNTKREGAPEIVVHTDKGVFAAPHVVSTLSVGVLQHQDVQWVPRLPDWKKEAIFTFAMATYQKIFILFDKQFWGDSEFIMYADPDKRGRYAVWQNINAAGYLPQNTTNNVLMVTATGDFGRRNEYLSDAEITEEVMGVLREMYDDVPEPKDIVVPRWTIDPLFRGSYSNWPLGALDQHHANLGQPIGGGHSWLHFSGEATSAEAFGYVQGAWEQGILSAEAITACLGGTCPDATVYEAVTTCEQTETTIKRRGVKSGRGRGRGGSPRRHAVMQTKS</sequence>
<dbReference type="GeneID" id="85494984"/>
<dbReference type="Pfam" id="PF01593">
    <property type="entry name" value="Amino_oxidase"/>
    <property type="match status" value="1"/>
</dbReference>
<dbReference type="GO" id="GO:0016491">
    <property type="term" value="F:oxidoreductase activity"/>
    <property type="evidence" value="ECO:0007669"/>
    <property type="project" value="InterPro"/>
</dbReference>
<feature type="chain" id="PRO_5041414218" description="Amine oxidase domain-containing protein" evidence="2">
    <location>
        <begin position="18"/>
        <end position="542"/>
    </location>
</feature>
<dbReference type="PANTHER" id="PTHR10742">
    <property type="entry name" value="FLAVIN MONOAMINE OXIDASE"/>
    <property type="match status" value="1"/>
</dbReference>
<dbReference type="InterPro" id="IPR002937">
    <property type="entry name" value="Amino_oxidase"/>
</dbReference>
<keyword evidence="5" id="KW-1185">Reference proteome</keyword>
<dbReference type="Gene3D" id="3.50.50.60">
    <property type="entry name" value="FAD/NAD(P)-binding domain"/>
    <property type="match status" value="1"/>
</dbReference>
<dbReference type="Gene3D" id="3.90.660.10">
    <property type="match status" value="1"/>
</dbReference>
<evidence type="ECO:0000313" key="4">
    <source>
        <dbReference type="EMBL" id="BEI91114.1"/>
    </source>
</evidence>
<dbReference type="PANTHER" id="PTHR10742:SF313">
    <property type="entry name" value="AMINE OXIDASE"/>
    <property type="match status" value="1"/>
</dbReference>
<protein>
    <recommendedName>
        <fullName evidence="3">Amine oxidase domain-containing protein</fullName>
    </recommendedName>
</protein>
<dbReference type="Proteomes" id="UP001233271">
    <property type="component" value="Chromosome 3"/>
</dbReference>
<dbReference type="KEGG" id="ccac:CcaHIS019_0311840"/>
<proteinExistence type="predicted"/>
<evidence type="ECO:0000256" key="1">
    <source>
        <dbReference type="SAM" id="MobiDB-lite"/>
    </source>
</evidence>
<dbReference type="SUPFAM" id="SSF51905">
    <property type="entry name" value="FAD/NAD(P)-binding domain"/>
    <property type="match status" value="1"/>
</dbReference>
<feature type="signal peptide" evidence="2">
    <location>
        <begin position="1"/>
        <end position="17"/>
    </location>
</feature>